<dbReference type="EMBL" id="JEMA01000688">
    <property type="protein sequence ID" value="KYF67032.1"/>
    <property type="molecule type" value="Genomic_DNA"/>
</dbReference>
<sequence>MPAGMKTPRALVILAEGAEEMETTIIVDVLRRAEIEVVLAGLDGPEPVRCSRGVRLVPDADLSAVAGDFDVVVLPGGKGGADRLASSPTVGERLHAQAQAGRAVGAICAAPIALAAHGLFQGRRMACHPSVNDVVSAHGELVARPVVEDGQLVTSQGPGTALPFALALVARLRGDEVAAKVRAPLMLPS</sequence>
<comment type="caution">
    <text evidence="4">The sequence shown here is derived from an EMBL/GenBank/DDBJ whole genome shotgun (WGS) entry which is preliminary data.</text>
</comment>
<evidence type="ECO:0000313" key="4">
    <source>
        <dbReference type="EMBL" id="KYF67032.1"/>
    </source>
</evidence>
<organism evidence="4 5">
    <name type="scientific">Sorangium cellulosum</name>
    <name type="common">Polyangium cellulosum</name>
    <dbReference type="NCBI Taxonomy" id="56"/>
    <lineage>
        <taxon>Bacteria</taxon>
        <taxon>Pseudomonadati</taxon>
        <taxon>Myxococcota</taxon>
        <taxon>Polyangia</taxon>
        <taxon>Polyangiales</taxon>
        <taxon>Polyangiaceae</taxon>
        <taxon>Sorangium</taxon>
    </lineage>
</organism>
<dbReference type="InterPro" id="IPR006287">
    <property type="entry name" value="DJ-1"/>
</dbReference>
<dbReference type="OrthoDB" id="9792284at2"/>
<evidence type="ECO:0000256" key="2">
    <source>
        <dbReference type="ARBA" id="ARBA00022490"/>
    </source>
</evidence>
<dbReference type="GO" id="GO:0010646">
    <property type="term" value="P:regulation of cell communication"/>
    <property type="evidence" value="ECO:0007669"/>
    <property type="project" value="UniProtKB-ARBA"/>
</dbReference>
<dbReference type="GO" id="GO:0023051">
    <property type="term" value="P:regulation of signaling"/>
    <property type="evidence" value="ECO:0007669"/>
    <property type="project" value="UniProtKB-ARBA"/>
</dbReference>
<dbReference type="SUPFAM" id="SSF52317">
    <property type="entry name" value="Class I glutamine amidotransferase-like"/>
    <property type="match status" value="1"/>
</dbReference>
<dbReference type="GO" id="GO:0005737">
    <property type="term" value="C:cytoplasm"/>
    <property type="evidence" value="ECO:0007669"/>
    <property type="project" value="UniProtKB-SubCell"/>
</dbReference>
<dbReference type="CDD" id="cd03135">
    <property type="entry name" value="GATase1_DJ-1"/>
    <property type="match status" value="1"/>
</dbReference>
<accession>A0A150QGP6</accession>
<dbReference type="InterPro" id="IPR002818">
    <property type="entry name" value="DJ-1/PfpI"/>
</dbReference>
<dbReference type="InterPro" id="IPR050325">
    <property type="entry name" value="Prot/Nucl_acid_deglycase"/>
</dbReference>
<dbReference type="AlphaFoldDB" id="A0A150QGP6"/>
<proteinExistence type="predicted"/>
<comment type="subcellular location">
    <subcellularLocation>
        <location evidence="1">Cytoplasm</location>
    </subcellularLocation>
</comment>
<dbReference type="InterPro" id="IPR029062">
    <property type="entry name" value="Class_I_gatase-like"/>
</dbReference>
<dbReference type="GO" id="GO:0006979">
    <property type="term" value="P:response to oxidative stress"/>
    <property type="evidence" value="ECO:0007669"/>
    <property type="project" value="TreeGrafter"/>
</dbReference>
<gene>
    <name evidence="4" type="ORF">BE15_17520</name>
</gene>
<dbReference type="Gene3D" id="3.40.50.880">
    <property type="match status" value="1"/>
</dbReference>
<dbReference type="Pfam" id="PF01965">
    <property type="entry name" value="DJ-1_PfpI"/>
    <property type="match status" value="1"/>
</dbReference>
<reference evidence="4 5" key="1">
    <citation type="submission" date="2014-02" db="EMBL/GenBank/DDBJ databases">
        <title>The small core and large imbalanced accessory genome model reveals a collaborative survival strategy of Sorangium cellulosum strains in nature.</title>
        <authorList>
            <person name="Han K."/>
            <person name="Peng R."/>
            <person name="Blom J."/>
            <person name="Li Y.-Z."/>
        </authorList>
    </citation>
    <scope>NUCLEOTIDE SEQUENCE [LARGE SCALE GENOMIC DNA]</scope>
    <source>
        <strain evidence="4 5">So0008-312</strain>
    </source>
</reference>
<dbReference type="GO" id="GO:1903189">
    <property type="term" value="P:glyoxal metabolic process"/>
    <property type="evidence" value="ECO:0007669"/>
    <property type="project" value="TreeGrafter"/>
</dbReference>
<evidence type="ECO:0000313" key="5">
    <source>
        <dbReference type="Proteomes" id="UP000075260"/>
    </source>
</evidence>
<dbReference type="Proteomes" id="UP000075260">
    <property type="component" value="Unassembled WGS sequence"/>
</dbReference>
<evidence type="ECO:0000256" key="1">
    <source>
        <dbReference type="ARBA" id="ARBA00004496"/>
    </source>
</evidence>
<protein>
    <recommendedName>
        <fullName evidence="3">DJ-1/PfpI domain-containing protein</fullName>
    </recommendedName>
</protein>
<evidence type="ECO:0000259" key="3">
    <source>
        <dbReference type="Pfam" id="PF01965"/>
    </source>
</evidence>
<name>A0A150QGP6_SORCE</name>
<keyword evidence="2" id="KW-0963">Cytoplasm</keyword>
<feature type="domain" description="DJ-1/PfpI" evidence="3">
    <location>
        <begin position="9"/>
        <end position="170"/>
    </location>
</feature>
<dbReference type="NCBIfam" id="TIGR01383">
    <property type="entry name" value="not_thiJ"/>
    <property type="match status" value="1"/>
</dbReference>
<dbReference type="PANTHER" id="PTHR48094">
    <property type="entry name" value="PROTEIN/NUCLEIC ACID DEGLYCASE DJ-1-RELATED"/>
    <property type="match status" value="1"/>
</dbReference>
<dbReference type="FunFam" id="3.40.50.880:FF:000022">
    <property type="entry name" value="protein deglycase DJ-1"/>
    <property type="match status" value="1"/>
</dbReference>
<dbReference type="PANTHER" id="PTHR48094:SF12">
    <property type="entry name" value="PARKINSON DISEASE PROTEIN 7 HOMOLOG"/>
    <property type="match status" value="1"/>
</dbReference>